<evidence type="ECO:0000256" key="4">
    <source>
        <dbReference type="ARBA" id="ARBA00022679"/>
    </source>
</evidence>
<dbReference type="Pfam" id="PF02518">
    <property type="entry name" value="HATPase_c"/>
    <property type="match status" value="1"/>
</dbReference>
<proteinExistence type="predicted"/>
<dbReference type="CDD" id="cd00082">
    <property type="entry name" value="HisKA"/>
    <property type="match status" value="1"/>
</dbReference>
<evidence type="ECO:0000313" key="8">
    <source>
        <dbReference type="Proteomes" id="UP000540519"/>
    </source>
</evidence>
<dbReference type="PRINTS" id="PR00344">
    <property type="entry name" value="BCTRLSENSOR"/>
</dbReference>
<dbReference type="Pfam" id="PF01590">
    <property type="entry name" value="GAF"/>
    <property type="match status" value="1"/>
</dbReference>
<protein>
    <recommendedName>
        <fullName evidence="2">histidine kinase</fullName>
        <ecNumber evidence="2">2.7.13.3</ecNumber>
    </recommendedName>
</protein>
<comment type="caution">
    <text evidence="7">The sequence shown here is derived from an EMBL/GenBank/DDBJ whole genome shotgun (WGS) entry which is preliminary data.</text>
</comment>
<evidence type="ECO:0000313" key="7">
    <source>
        <dbReference type="EMBL" id="MUH37566.1"/>
    </source>
</evidence>
<dbReference type="AlphaFoldDB" id="A0A7X3D3J7"/>
<reference evidence="7 8" key="1">
    <citation type="journal article" date="2019" name="Mar. Drugs">
        <title>Comparative Genomics and CAZyme Genome Repertoires of Marine Zobellia amurskyensis KMM 3526(T) and Zobellia laminariae KMM 3676(T).</title>
        <authorList>
            <person name="Chernysheva N."/>
            <person name="Bystritskaya E."/>
            <person name="Stenkova A."/>
            <person name="Golovkin I."/>
            <person name="Nedashkovskaya O."/>
            <person name="Isaeva M."/>
        </authorList>
    </citation>
    <scope>NUCLEOTIDE SEQUENCE [LARGE SCALE GENOMIC DNA]</scope>
    <source>
        <strain evidence="7 8">KMM 3526</strain>
    </source>
</reference>
<dbReference type="EMBL" id="RCNR01000044">
    <property type="protein sequence ID" value="MUH37566.1"/>
    <property type="molecule type" value="Genomic_DNA"/>
</dbReference>
<dbReference type="SUPFAM" id="SSF47384">
    <property type="entry name" value="Homodimeric domain of signal transducing histidine kinase"/>
    <property type="match status" value="1"/>
</dbReference>
<dbReference type="PANTHER" id="PTHR43304:SF1">
    <property type="entry name" value="PAC DOMAIN-CONTAINING PROTEIN"/>
    <property type="match status" value="1"/>
</dbReference>
<dbReference type="PANTHER" id="PTHR43304">
    <property type="entry name" value="PHYTOCHROME-LIKE PROTEIN CPH1"/>
    <property type="match status" value="1"/>
</dbReference>
<name>A0A7X3D3J7_9FLAO</name>
<dbReference type="GO" id="GO:0000155">
    <property type="term" value="F:phosphorelay sensor kinase activity"/>
    <property type="evidence" value="ECO:0007669"/>
    <property type="project" value="InterPro"/>
</dbReference>
<evidence type="ECO:0000256" key="5">
    <source>
        <dbReference type="ARBA" id="ARBA00022777"/>
    </source>
</evidence>
<evidence type="ECO:0000259" key="6">
    <source>
        <dbReference type="PROSITE" id="PS50109"/>
    </source>
</evidence>
<dbReference type="SUPFAM" id="SSF55781">
    <property type="entry name" value="GAF domain-like"/>
    <property type="match status" value="1"/>
</dbReference>
<dbReference type="InterPro" id="IPR003661">
    <property type="entry name" value="HisK_dim/P_dom"/>
</dbReference>
<comment type="catalytic activity">
    <reaction evidence="1">
        <text>ATP + protein L-histidine = ADP + protein N-phospho-L-histidine.</text>
        <dbReference type="EC" id="2.7.13.3"/>
    </reaction>
</comment>
<dbReference type="Pfam" id="PF00512">
    <property type="entry name" value="HisKA"/>
    <property type="match status" value="1"/>
</dbReference>
<evidence type="ECO:0000256" key="1">
    <source>
        <dbReference type="ARBA" id="ARBA00000085"/>
    </source>
</evidence>
<dbReference type="InterPro" id="IPR005467">
    <property type="entry name" value="His_kinase_dom"/>
</dbReference>
<dbReference type="InterPro" id="IPR029016">
    <property type="entry name" value="GAF-like_dom_sf"/>
</dbReference>
<keyword evidence="3" id="KW-0597">Phosphoprotein</keyword>
<evidence type="ECO:0000256" key="3">
    <source>
        <dbReference type="ARBA" id="ARBA00022553"/>
    </source>
</evidence>
<dbReference type="InterPro" id="IPR052162">
    <property type="entry name" value="Sensor_kinase/Photoreceptor"/>
</dbReference>
<evidence type="ECO:0000256" key="2">
    <source>
        <dbReference type="ARBA" id="ARBA00012438"/>
    </source>
</evidence>
<keyword evidence="5" id="KW-0418">Kinase</keyword>
<dbReference type="Proteomes" id="UP000540519">
    <property type="component" value="Unassembled WGS sequence"/>
</dbReference>
<dbReference type="SMART" id="SM00065">
    <property type="entry name" value="GAF"/>
    <property type="match status" value="1"/>
</dbReference>
<gene>
    <name evidence="7" type="ORF">D9O36_17090</name>
</gene>
<keyword evidence="8" id="KW-1185">Reference proteome</keyword>
<dbReference type="EC" id="2.7.13.3" evidence="2"/>
<organism evidence="7 8">
    <name type="scientific">Zobellia amurskyensis</name>
    <dbReference type="NCBI Taxonomy" id="248905"/>
    <lineage>
        <taxon>Bacteria</taxon>
        <taxon>Pseudomonadati</taxon>
        <taxon>Bacteroidota</taxon>
        <taxon>Flavobacteriia</taxon>
        <taxon>Flavobacteriales</taxon>
        <taxon>Flavobacteriaceae</taxon>
        <taxon>Zobellia</taxon>
    </lineage>
</organism>
<keyword evidence="4" id="KW-0808">Transferase</keyword>
<dbReference type="RefSeq" id="WP_155600829.1">
    <property type="nucleotide sequence ID" value="NZ_RCNR01000044.1"/>
</dbReference>
<dbReference type="InterPro" id="IPR036890">
    <property type="entry name" value="HATPase_C_sf"/>
</dbReference>
<dbReference type="Gene3D" id="3.30.565.10">
    <property type="entry name" value="Histidine kinase-like ATPase, C-terminal domain"/>
    <property type="match status" value="1"/>
</dbReference>
<dbReference type="InterPro" id="IPR003594">
    <property type="entry name" value="HATPase_dom"/>
</dbReference>
<dbReference type="SUPFAM" id="SSF55874">
    <property type="entry name" value="ATPase domain of HSP90 chaperone/DNA topoisomerase II/histidine kinase"/>
    <property type="match status" value="1"/>
</dbReference>
<dbReference type="InterPro" id="IPR004358">
    <property type="entry name" value="Sig_transdc_His_kin-like_C"/>
</dbReference>
<accession>A0A7X3D3J7</accession>
<dbReference type="SMART" id="SM00387">
    <property type="entry name" value="HATPase_c"/>
    <property type="match status" value="1"/>
</dbReference>
<dbReference type="Gene3D" id="3.30.450.40">
    <property type="match status" value="1"/>
</dbReference>
<dbReference type="PROSITE" id="PS50109">
    <property type="entry name" value="HIS_KIN"/>
    <property type="match status" value="1"/>
</dbReference>
<sequence length="404" mass="45975">MEIVGVLQKDIEDIQSISIVPTILDVVCRATGMGFAAIARVTEETWVTCGVLDAIPFGLSVGDELEIETTFCKQVRESDRLVVIDHVDTDKVYHNHPIPQQYGFQSYISVPIVRKNGEFFGTLCALDPKPNKVNTPEIVAMFSMFTELIAFHLDAIETMRRQDTALKKKDMELATYDFISSHDLQEPLRKIQILTSALEKKEDKNLSEKGKKYFKSIKKAATRMRIILNDLLTYSETEFTPKNFKEQDLKVLVERAKIRLEQQFRKSNATLKVDDLCKLNIVPIQIEQLFYNLFTNSLNFKSDKRPLTIEVSSVQGLGSTFDFQNLDAKVMYCEITVKDNGIGFDPQYSEKIFDIFQRLRTEDSDKSTGIGLSIVKRIVENHSGKIRAIGKPDDSATFKIYLPS</sequence>
<feature type="domain" description="Histidine kinase" evidence="6">
    <location>
        <begin position="179"/>
        <end position="404"/>
    </location>
</feature>
<dbReference type="InterPro" id="IPR003018">
    <property type="entry name" value="GAF"/>
</dbReference>
<dbReference type="OrthoDB" id="9124519at2"/>
<dbReference type="Gene3D" id="1.10.287.130">
    <property type="match status" value="1"/>
</dbReference>
<dbReference type="SMART" id="SM00388">
    <property type="entry name" value="HisKA"/>
    <property type="match status" value="1"/>
</dbReference>
<dbReference type="InterPro" id="IPR036097">
    <property type="entry name" value="HisK_dim/P_sf"/>
</dbReference>